<organism evidence="2 3">
    <name type="scientific">Acetobacter sacchari</name>
    <dbReference type="NCBI Taxonomy" id="2661687"/>
    <lineage>
        <taxon>Bacteria</taxon>
        <taxon>Pseudomonadati</taxon>
        <taxon>Pseudomonadota</taxon>
        <taxon>Alphaproteobacteria</taxon>
        <taxon>Acetobacterales</taxon>
        <taxon>Acetobacteraceae</taxon>
        <taxon>Acetobacter</taxon>
    </lineage>
</organism>
<evidence type="ECO:0000313" key="2">
    <source>
        <dbReference type="EMBL" id="MBO1362030.1"/>
    </source>
</evidence>
<sequence>MISPYALTNGLRAAALFAAIVAPAAARGAASETVTAQDWLSSVTFAAQIEGGVNANPARPGNGVNYGQLIGDRANQAQLNQLTVTMARAVDTGASGYDFGFVLRALYGSDARYYNLGGLTDRAISSRYQFILPQAHVDAHLPWLTRRGLDVQAGVLGSPMGIETLDPATRPFYSLAYTTEFATPFEHIGAMFQLHLNKHFDILFGVDTGNQTSFGGGDNNDAAAGYFGFTGTGLAGGKLAVTYLGRVGPENAVRLLGVRANGAQRFWNDLDVTYQLSGKLTLTGELNVMHDEGLRADTYGFVSFLSYHLTPTLTLNYRGEIFRDNTGLVVASFLSDTAYMRALFGKSAATQSAPATTYGALTLGATWRPETGHGVKLFEIRPEIRFDRSLNGTTPFNDLRNVGQFTFGADMVLGF</sequence>
<dbReference type="InterPro" id="IPR011486">
    <property type="entry name" value="BBP2"/>
</dbReference>
<evidence type="ECO:0000256" key="1">
    <source>
        <dbReference type="SAM" id="SignalP"/>
    </source>
</evidence>
<reference evidence="2 3" key="1">
    <citation type="submission" date="2021-03" db="EMBL/GenBank/DDBJ databases">
        <title>The complete genome sequence of Acetobacter sacchari TBRC 11175.</title>
        <authorList>
            <person name="Charoenyingcharoen P."/>
            <person name="Yukphan P."/>
        </authorList>
    </citation>
    <scope>NUCLEOTIDE SEQUENCE [LARGE SCALE GENOMIC DNA]</scope>
    <source>
        <strain evidence="2 3">TBRC 11175</strain>
    </source>
</reference>
<feature type="chain" id="PRO_5046777913" evidence="1">
    <location>
        <begin position="25"/>
        <end position="415"/>
    </location>
</feature>
<gene>
    <name evidence="2" type="ORF">J2D73_19805</name>
</gene>
<dbReference type="Proteomes" id="UP000664771">
    <property type="component" value="Unassembled WGS sequence"/>
</dbReference>
<feature type="signal peptide" evidence="1">
    <location>
        <begin position="1"/>
        <end position="24"/>
    </location>
</feature>
<protein>
    <submittedName>
        <fullName evidence="2">Outer membrane beta-barrel protein</fullName>
    </submittedName>
</protein>
<keyword evidence="1" id="KW-0732">Signal</keyword>
<name>A0ABS3M1P6_9PROT</name>
<evidence type="ECO:0000313" key="3">
    <source>
        <dbReference type="Proteomes" id="UP000664771"/>
    </source>
</evidence>
<dbReference type="EMBL" id="JAFVMF010000043">
    <property type="protein sequence ID" value="MBO1362030.1"/>
    <property type="molecule type" value="Genomic_DNA"/>
</dbReference>
<comment type="caution">
    <text evidence="2">The sequence shown here is derived from an EMBL/GenBank/DDBJ whole genome shotgun (WGS) entry which is preliminary data.</text>
</comment>
<dbReference type="Pfam" id="PF07642">
    <property type="entry name" value="BBP2"/>
    <property type="match status" value="1"/>
</dbReference>
<proteinExistence type="predicted"/>
<keyword evidence="3" id="KW-1185">Reference proteome</keyword>
<accession>A0ABS3M1P6</accession>